<comment type="caution">
    <text evidence="4">The sequence shown here is derived from an EMBL/GenBank/DDBJ whole genome shotgun (WGS) entry which is preliminary data.</text>
</comment>
<feature type="region of interest" description="Disordered" evidence="1">
    <location>
        <begin position="1"/>
        <end position="21"/>
    </location>
</feature>
<dbReference type="EMBL" id="CAJOBI010171355">
    <property type="protein sequence ID" value="CAF4890360.1"/>
    <property type="molecule type" value="Genomic_DNA"/>
</dbReference>
<accession>A0A8S3B0X0</accession>
<evidence type="ECO:0000313" key="4">
    <source>
        <dbReference type="EMBL" id="CAF4783861.1"/>
    </source>
</evidence>
<organism evidence="4 8">
    <name type="scientific">Rotaria magnacalcarata</name>
    <dbReference type="NCBI Taxonomy" id="392030"/>
    <lineage>
        <taxon>Eukaryota</taxon>
        <taxon>Metazoa</taxon>
        <taxon>Spiralia</taxon>
        <taxon>Gnathifera</taxon>
        <taxon>Rotifera</taxon>
        <taxon>Eurotatoria</taxon>
        <taxon>Bdelloidea</taxon>
        <taxon>Philodinida</taxon>
        <taxon>Philodinidae</taxon>
        <taxon>Rotaria</taxon>
    </lineage>
</organism>
<dbReference type="Proteomes" id="UP000681967">
    <property type="component" value="Unassembled WGS sequence"/>
</dbReference>
<evidence type="ECO:0000313" key="2">
    <source>
        <dbReference type="EMBL" id="CAF4394107.1"/>
    </source>
</evidence>
<evidence type="ECO:0000313" key="7">
    <source>
        <dbReference type="EMBL" id="CAF4890360.1"/>
    </source>
</evidence>
<reference evidence="4" key="1">
    <citation type="submission" date="2021-02" db="EMBL/GenBank/DDBJ databases">
        <authorList>
            <person name="Nowell W R."/>
        </authorList>
    </citation>
    <scope>NUCLEOTIDE SEQUENCE</scope>
</reference>
<dbReference type="EMBL" id="CAJOBH010054403">
    <property type="protein sequence ID" value="CAF4394107.1"/>
    <property type="molecule type" value="Genomic_DNA"/>
</dbReference>
<dbReference type="AlphaFoldDB" id="A0A8S3B0X0"/>
<proteinExistence type="predicted"/>
<evidence type="ECO:0000313" key="6">
    <source>
        <dbReference type="EMBL" id="CAF4828908.1"/>
    </source>
</evidence>
<dbReference type="Proteomes" id="UP000676336">
    <property type="component" value="Unassembled WGS sequence"/>
</dbReference>
<evidence type="ECO:0000256" key="1">
    <source>
        <dbReference type="SAM" id="MobiDB-lite"/>
    </source>
</evidence>
<evidence type="ECO:0000313" key="3">
    <source>
        <dbReference type="EMBL" id="CAF4568286.1"/>
    </source>
</evidence>
<sequence>MAQEKPRSTGGGWWLPFYGKK</sequence>
<feature type="non-terminal residue" evidence="4">
    <location>
        <position position="21"/>
    </location>
</feature>
<dbReference type="Proteomes" id="UP000681720">
    <property type="component" value="Unassembled WGS sequence"/>
</dbReference>
<gene>
    <name evidence="2" type="ORF">BYL167_LOCUS31269</name>
    <name evidence="5" type="ORF">BYL167_LOCUS49290</name>
    <name evidence="4" type="ORF">GIL414_LOCUS46461</name>
    <name evidence="6" type="ORF">GIL414_LOCUS48366</name>
    <name evidence="3" type="ORF">SMN809_LOCUS37750</name>
    <name evidence="7" type="ORF">SMN809_LOCUS51245</name>
</gene>
<evidence type="ECO:0000313" key="8">
    <source>
        <dbReference type="Proteomes" id="UP000681720"/>
    </source>
</evidence>
<dbReference type="EMBL" id="CAJOBH010146344">
    <property type="protein sequence ID" value="CAF4828232.1"/>
    <property type="molecule type" value="Genomic_DNA"/>
</dbReference>
<dbReference type="EMBL" id="CAJOBJ010156469">
    <property type="protein sequence ID" value="CAF4828908.1"/>
    <property type="molecule type" value="Genomic_DNA"/>
</dbReference>
<evidence type="ECO:0000313" key="5">
    <source>
        <dbReference type="EMBL" id="CAF4828232.1"/>
    </source>
</evidence>
<dbReference type="EMBL" id="CAJOBI010096618">
    <property type="protein sequence ID" value="CAF4568286.1"/>
    <property type="molecule type" value="Genomic_DNA"/>
</dbReference>
<dbReference type="EMBL" id="CAJOBJ010145896">
    <property type="protein sequence ID" value="CAF4783861.1"/>
    <property type="molecule type" value="Genomic_DNA"/>
</dbReference>
<name>A0A8S3B0X0_9BILA</name>
<protein>
    <submittedName>
        <fullName evidence="4">Uncharacterized protein</fullName>
    </submittedName>
</protein>